<dbReference type="Gene3D" id="3.10.50.30">
    <property type="entry name" value="Transcription elongation factor, GreA/GreB, C-terminal domain"/>
    <property type="match status" value="1"/>
</dbReference>
<dbReference type="SUPFAM" id="SSF46557">
    <property type="entry name" value="GreA transcript cleavage protein, N-terminal domain"/>
    <property type="match status" value="1"/>
</dbReference>
<evidence type="ECO:0000259" key="10">
    <source>
        <dbReference type="Pfam" id="PF01272"/>
    </source>
</evidence>
<evidence type="ECO:0000256" key="7">
    <source>
        <dbReference type="ARBA" id="ARBA00030776"/>
    </source>
</evidence>
<dbReference type="GO" id="GO:0070063">
    <property type="term" value="F:RNA polymerase binding"/>
    <property type="evidence" value="ECO:0007669"/>
    <property type="project" value="InterPro"/>
</dbReference>
<feature type="domain" description="Transcription elongation factor GreA/GreB N-terminal" evidence="11">
    <location>
        <begin position="7"/>
        <end position="76"/>
    </location>
</feature>
<dbReference type="InterPro" id="IPR022691">
    <property type="entry name" value="Tscrpt_elong_fac_GreA/B_N"/>
</dbReference>
<dbReference type="PIRSF" id="PIRSF006092">
    <property type="entry name" value="GreA_GreB"/>
    <property type="match status" value="1"/>
</dbReference>
<organism evidence="12 13">
    <name type="scientific">Candidatus Kuenenbacteria bacterium CG1_02_38_13</name>
    <dbReference type="NCBI Taxonomy" id="1805235"/>
    <lineage>
        <taxon>Bacteria</taxon>
        <taxon>Candidatus Kueneniibacteriota</taxon>
    </lineage>
</organism>
<keyword evidence="3 8" id="KW-0805">Transcription regulation</keyword>
<dbReference type="NCBIfam" id="TIGR01462">
    <property type="entry name" value="greA"/>
    <property type="match status" value="1"/>
</dbReference>
<gene>
    <name evidence="8" type="primary">greA</name>
    <name evidence="12" type="ORF">AUJ29_01475</name>
</gene>
<proteinExistence type="inferred from homology"/>
<dbReference type="Gene3D" id="1.10.287.180">
    <property type="entry name" value="Transcription elongation factor, GreA/GreB, N-terminal domain"/>
    <property type="match status" value="1"/>
</dbReference>
<protein>
    <recommendedName>
        <fullName evidence="2 8">Transcription elongation factor GreA</fullName>
    </recommendedName>
    <alternativeName>
        <fullName evidence="7 8">Transcript cleavage factor GreA</fullName>
    </alternativeName>
</protein>
<dbReference type="EMBL" id="MNVB01000033">
    <property type="protein sequence ID" value="OIO17341.1"/>
    <property type="molecule type" value="Genomic_DNA"/>
</dbReference>
<dbReference type="GO" id="GO:0003746">
    <property type="term" value="F:translation elongation factor activity"/>
    <property type="evidence" value="ECO:0007669"/>
    <property type="project" value="UniProtKB-KW"/>
</dbReference>
<dbReference type="AlphaFoldDB" id="A0A1J4U3E5"/>
<dbReference type="Pfam" id="PF03449">
    <property type="entry name" value="GreA_GreB_N"/>
    <property type="match status" value="1"/>
</dbReference>
<dbReference type="GO" id="GO:0003677">
    <property type="term" value="F:DNA binding"/>
    <property type="evidence" value="ECO:0007669"/>
    <property type="project" value="UniProtKB-UniRule"/>
</dbReference>
<dbReference type="InterPro" id="IPR001437">
    <property type="entry name" value="Tscrpt_elong_fac_GreA/B_C"/>
</dbReference>
<evidence type="ECO:0000256" key="8">
    <source>
        <dbReference type="HAMAP-Rule" id="MF_00105"/>
    </source>
</evidence>
<sequence length="156" mass="17316">MDNNQLYLTAEGLEKLKKELDFLIHTKRKEVANRIESAKELGDLSENAEYSDAKDEQAFLEGRISELANVVRHAVIIKNSSAKKYFVDIGSIVEAKNEKNDIKTYKIVGRQEADPGVGFISNESPIGRAFLGKRVGDTVEFQAPKGSVKFVVASIK</sequence>
<reference evidence="12 13" key="1">
    <citation type="journal article" date="2016" name="Environ. Microbiol.">
        <title>Genomic resolution of a cold subsurface aquifer community provides metabolic insights for novel microbes adapted to high CO concentrations.</title>
        <authorList>
            <person name="Probst A.J."/>
            <person name="Castelle C.J."/>
            <person name="Singh A."/>
            <person name="Brown C.T."/>
            <person name="Anantharaman K."/>
            <person name="Sharon I."/>
            <person name="Hug L.A."/>
            <person name="Burstein D."/>
            <person name="Emerson J.B."/>
            <person name="Thomas B.C."/>
            <person name="Banfield J.F."/>
        </authorList>
    </citation>
    <scope>NUCLEOTIDE SEQUENCE [LARGE SCALE GENOMIC DNA]</scope>
    <source>
        <strain evidence="12">CG1_02_38_13</strain>
    </source>
</reference>
<evidence type="ECO:0000313" key="12">
    <source>
        <dbReference type="EMBL" id="OIO17341.1"/>
    </source>
</evidence>
<name>A0A1J4U3E5_9BACT</name>
<dbReference type="FunFam" id="3.10.50.30:FF:000001">
    <property type="entry name" value="Transcription elongation factor GreA"/>
    <property type="match status" value="1"/>
</dbReference>
<evidence type="ECO:0000256" key="6">
    <source>
        <dbReference type="ARBA" id="ARBA00024916"/>
    </source>
</evidence>
<dbReference type="InterPro" id="IPR023459">
    <property type="entry name" value="Tscrpt_elong_fac_GreA/B_fam"/>
</dbReference>
<evidence type="ECO:0000256" key="1">
    <source>
        <dbReference type="ARBA" id="ARBA00008213"/>
    </source>
</evidence>
<keyword evidence="12" id="KW-0648">Protein biosynthesis</keyword>
<evidence type="ECO:0000256" key="9">
    <source>
        <dbReference type="RuleBase" id="RU000556"/>
    </source>
</evidence>
<dbReference type="GO" id="GO:0032784">
    <property type="term" value="P:regulation of DNA-templated transcription elongation"/>
    <property type="evidence" value="ECO:0007669"/>
    <property type="project" value="UniProtKB-UniRule"/>
</dbReference>
<dbReference type="PANTHER" id="PTHR30437:SF4">
    <property type="entry name" value="TRANSCRIPTION ELONGATION FACTOR GREA"/>
    <property type="match status" value="1"/>
</dbReference>
<evidence type="ECO:0000256" key="3">
    <source>
        <dbReference type="ARBA" id="ARBA00023015"/>
    </source>
</evidence>
<dbReference type="Proteomes" id="UP000182465">
    <property type="component" value="Unassembled WGS sequence"/>
</dbReference>
<keyword evidence="4 8" id="KW-0238">DNA-binding</keyword>
<accession>A0A1J4U3E5</accession>
<evidence type="ECO:0000259" key="11">
    <source>
        <dbReference type="Pfam" id="PF03449"/>
    </source>
</evidence>
<evidence type="ECO:0000256" key="5">
    <source>
        <dbReference type="ARBA" id="ARBA00023163"/>
    </source>
</evidence>
<evidence type="ECO:0000256" key="4">
    <source>
        <dbReference type="ARBA" id="ARBA00023125"/>
    </source>
</evidence>
<dbReference type="Pfam" id="PF01272">
    <property type="entry name" value="GreA_GreB"/>
    <property type="match status" value="1"/>
</dbReference>
<dbReference type="PROSITE" id="PS00829">
    <property type="entry name" value="GREAB_1"/>
    <property type="match status" value="1"/>
</dbReference>
<keyword evidence="12" id="KW-0251">Elongation factor</keyword>
<evidence type="ECO:0000256" key="2">
    <source>
        <dbReference type="ARBA" id="ARBA00013729"/>
    </source>
</evidence>
<dbReference type="FunFam" id="1.10.287.180:FF:000001">
    <property type="entry name" value="Transcription elongation factor GreA"/>
    <property type="match status" value="1"/>
</dbReference>
<dbReference type="SUPFAM" id="SSF54534">
    <property type="entry name" value="FKBP-like"/>
    <property type="match status" value="1"/>
</dbReference>
<keyword evidence="5 8" id="KW-0804">Transcription</keyword>
<dbReference type="InterPro" id="IPR018151">
    <property type="entry name" value="TF_GreA/GreB_CS"/>
</dbReference>
<comment type="function">
    <text evidence="6 8 9">Necessary for efficient RNA polymerase transcription elongation past template-encoded arresting sites. The arresting sites in DNA have the property of trapping a certain fraction of elongating RNA polymerases that pass through, resulting in locked ternary complexes. Cleavage of the nascent transcript by cleavage factors such as GreA or GreB allows the resumption of elongation from the new 3'terminus. GreA releases sequences of 2 to 3 nucleotides.</text>
</comment>
<comment type="caution">
    <text evidence="12">The sequence shown here is derived from an EMBL/GenBank/DDBJ whole genome shotgun (WGS) entry which is preliminary data.</text>
</comment>
<dbReference type="InterPro" id="IPR028624">
    <property type="entry name" value="Tscrpt_elong_fac_GreA/B"/>
</dbReference>
<dbReference type="InterPro" id="IPR006359">
    <property type="entry name" value="Tscrpt_elong_fac_GreA"/>
</dbReference>
<dbReference type="InterPro" id="IPR036805">
    <property type="entry name" value="Tscrpt_elong_fac_GreA/B_N_sf"/>
</dbReference>
<dbReference type="InterPro" id="IPR036953">
    <property type="entry name" value="GreA/GreB_C_sf"/>
</dbReference>
<dbReference type="NCBIfam" id="NF001263">
    <property type="entry name" value="PRK00226.1-4"/>
    <property type="match status" value="1"/>
</dbReference>
<feature type="domain" description="Transcription elongation factor GreA/GreB C-terminal" evidence="10">
    <location>
        <begin position="86"/>
        <end position="156"/>
    </location>
</feature>
<dbReference type="PANTHER" id="PTHR30437">
    <property type="entry name" value="TRANSCRIPTION ELONGATION FACTOR GREA"/>
    <property type="match status" value="1"/>
</dbReference>
<evidence type="ECO:0000313" key="13">
    <source>
        <dbReference type="Proteomes" id="UP000182465"/>
    </source>
</evidence>
<dbReference type="GO" id="GO:0006354">
    <property type="term" value="P:DNA-templated transcription elongation"/>
    <property type="evidence" value="ECO:0007669"/>
    <property type="project" value="TreeGrafter"/>
</dbReference>
<dbReference type="HAMAP" id="MF_00105">
    <property type="entry name" value="GreA_GreB"/>
    <property type="match status" value="1"/>
</dbReference>
<comment type="similarity">
    <text evidence="1 8 9">Belongs to the GreA/GreB family.</text>
</comment>